<sequence>MGLFGQSLHLSRMKKVAVIAKVNAIPEIGMSFKMDDLNPRYRHTQQTRRIKWASEICHMGFTYHLRLFRGGGFKMSLI</sequence>
<reference evidence="1 2" key="1">
    <citation type="submission" date="2018-07" db="EMBL/GenBank/DDBJ databases">
        <title>Comparative genomes isolates from brazilian mangrove.</title>
        <authorList>
            <person name="De Araujo J.E."/>
            <person name="Taketani R.G."/>
            <person name="Silva M.C.P."/>
            <person name="Lourenco M.V."/>
            <person name="Oliveira V.M."/>
            <person name="Andreote F.D."/>
        </authorList>
    </citation>
    <scope>NUCLEOTIDE SEQUENCE [LARGE SCALE GENOMIC DNA]</scope>
    <source>
        <strain evidence="1 2">HEX PRIS-MGV</strain>
    </source>
</reference>
<dbReference type="EMBL" id="QPEX01000010">
    <property type="protein sequence ID" value="RCS54524.1"/>
    <property type="molecule type" value="Genomic_DNA"/>
</dbReference>
<proteinExistence type="predicted"/>
<evidence type="ECO:0000313" key="1">
    <source>
        <dbReference type="EMBL" id="RCS54524.1"/>
    </source>
</evidence>
<evidence type="ECO:0000313" key="2">
    <source>
        <dbReference type="Proteomes" id="UP000253562"/>
    </source>
</evidence>
<accession>A0A368KY81</accession>
<gene>
    <name evidence="1" type="ORF">DTL42_05125</name>
</gene>
<organism evidence="1 2">
    <name type="scientific">Bremerella cremea</name>
    <dbReference type="NCBI Taxonomy" id="1031537"/>
    <lineage>
        <taxon>Bacteria</taxon>
        <taxon>Pseudomonadati</taxon>
        <taxon>Planctomycetota</taxon>
        <taxon>Planctomycetia</taxon>
        <taxon>Pirellulales</taxon>
        <taxon>Pirellulaceae</taxon>
        <taxon>Bremerella</taxon>
    </lineage>
</organism>
<name>A0A368KY81_9BACT</name>
<dbReference type="Proteomes" id="UP000253562">
    <property type="component" value="Unassembled WGS sequence"/>
</dbReference>
<protein>
    <submittedName>
        <fullName evidence="1">Uncharacterized protein</fullName>
    </submittedName>
</protein>
<dbReference type="AlphaFoldDB" id="A0A368KY81"/>
<comment type="caution">
    <text evidence="1">The sequence shown here is derived from an EMBL/GenBank/DDBJ whole genome shotgun (WGS) entry which is preliminary data.</text>
</comment>